<proteinExistence type="predicted"/>
<gene>
    <name evidence="3" type="ORF">AVL62_16090</name>
</gene>
<dbReference type="Proteomes" id="UP000054837">
    <property type="component" value="Unassembled WGS sequence"/>
</dbReference>
<evidence type="ECO:0000259" key="2">
    <source>
        <dbReference type="Pfam" id="PF11774"/>
    </source>
</evidence>
<keyword evidence="4" id="KW-1185">Reference proteome</keyword>
<dbReference type="Pfam" id="PF11774">
    <property type="entry name" value="Lsr2"/>
    <property type="match status" value="1"/>
</dbReference>
<dbReference type="EMBL" id="LQBL01000012">
    <property type="protein sequence ID" value="KUG56406.1"/>
    <property type="molecule type" value="Genomic_DNA"/>
</dbReference>
<accession>A0A0W8I9C3</accession>
<evidence type="ECO:0000313" key="4">
    <source>
        <dbReference type="Proteomes" id="UP000054837"/>
    </source>
</evidence>
<dbReference type="GO" id="GO:0003677">
    <property type="term" value="F:DNA binding"/>
    <property type="evidence" value="ECO:0007669"/>
    <property type="project" value="InterPro"/>
</dbReference>
<name>A0A0W8I9C3_9MICO</name>
<dbReference type="Gene3D" id="4.10.320.10">
    <property type="entry name" value="E3-binding domain"/>
    <property type="match status" value="1"/>
</dbReference>
<dbReference type="InterPro" id="IPR042261">
    <property type="entry name" value="Lsr2-like_dimerization"/>
</dbReference>
<reference evidence="3 4" key="1">
    <citation type="submission" date="2015-12" db="EMBL/GenBank/DDBJ databases">
        <title>Serinicoccus chungangenesis strain CD08_5 genome sequencing and assembly.</title>
        <authorList>
            <person name="Chander A.M."/>
            <person name="Kaur G."/>
            <person name="Nair G.R."/>
            <person name="Dhawan D.K."/>
            <person name="Kochhar R.K."/>
            <person name="Mayilraj S."/>
            <person name="Bhadada S.K."/>
        </authorList>
    </citation>
    <scope>NUCLEOTIDE SEQUENCE [LARGE SCALE GENOMIC DNA]</scope>
    <source>
        <strain evidence="3 4">CD08_5</strain>
    </source>
</reference>
<evidence type="ECO:0000256" key="1">
    <source>
        <dbReference type="SAM" id="MobiDB-lite"/>
    </source>
</evidence>
<comment type="caution">
    <text evidence="3">The sequence shown here is derived from an EMBL/GenBank/DDBJ whole genome shotgun (WGS) entry which is preliminary data.</text>
</comment>
<evidence type="ECO:0000313" key="3">
    <source>
        <dbReference type="EMBL" id="KUG56406.1"/>
    </source>
</evidence>
<organism evidence="3 4">
    <name type="scientific">Serinicoccus chungangensis</name>
    <dbReference type="NCBI Taxonomy" id="767452"/>
    <lineage>
        <taxon>Bacteria</taxon>
        <taxon>Bacillati</taxon>
        <taxon>Actinomycetota</taxon>
        <taxon>Actinomycetes</taxon>
        <taxon>Micrococcales</taxon>
        <taxon>Ornithinimicrobiaceae</taxon>
        <taxon>Serinicoccus</taxon>
    </lineage>
</organism>
<dbReference type="Gene3D" id="3.30.60.230">
    <property type="entry name" value="Lsr2, dimerization domain"/>
    <property type="match status" value="1"/>
</dbReference>
<dbReference type="OrthoDB" id="4113332at2"/>
<dbReference type="GO" id="GO:0016746">
    <property type="term" value="F:acyltransferase activity"/>
    <property type="evidence" value="ECO:0007669"/>
    <property type="project" value="InterPro"/>
</dbReference>
<dbReference type="STRING" id="767452.AVL62_16090"/>
<dbReference type="AlphaFoldDB" id="A0A0W8I9C3"/>
<feature type="domain" description="Lsr2 dimerization" evidence="2">
    <location>
        <begin position="1"/>
        <end position="61"/>
    </location>
</feature>
<dbReference type="InterPro" id="IPR036625">
    <property type="entry name" value="E3-bd_dom_sf"/>
</dbReference>
<sequence>MAQKVQTILVSDLTGNELGADGRTVTFGFLGVDYEIDLSQTEADEFADTIQKYVNAARRIGGRRRAGSGGSAPRDPSHTKAIKSWLDDQGIDYPKRGRLPQDLIDQWETAHKA</sequence>
<feature type="region of interest" description="Disordered" evidence="1">
    <location>
        <begin position="61"/>
        <end position="98"/>
    </location>
</feature>
<protein>
    <recommendedName>
        <fullName evidence="2">Lsr2 dimerization domain-containing protein</fullName>
    </recommendedName>
</protein>
<dbReference type="RefSeq" id="WP_058890672.1">
    <property type="nucleotide sequence ID" value="NZ_LQBL01000012.1"/>
</dbReference>
<dbReference type="InterPro" id="IPR024412">
    <property type="entry name" value="Lsr2_dim_dom"/>
</dbReference>